<keyword evidence="2" id="KW-0238">DNA-binding</keyword>
<dbReference type="InterPro" id="IPR018060">
    <property type="entry name" value="HTH_AraC"/>
</dbReference>
<dbReference type="InterPro" id="IPR020449">
    <property type="entry name" value="Tscrpt_reg_AraC-type_HTH"/>
</dbReference>
<evidence type="ECO:0000313" key="5">
    <source>
        <dbReference type="EMBL" id="GAL65091.1"/>
    </source>
</evidence>
<dbReference type="PRINTS" id="PR00032">
    <property type="entry name" value="HTHARAC"/>
</dbReference>
<dbReference type="PANTHER" id="PTHR43280:SF32">
    <property type="entry name" value="TRANSCRIPTIONAL REGULATORY PROTEIN"/>
    <property type="match status" value="1"/>
</dbReference>
<dbReference type="SMART" id="SM00342">
    <property type="entry name" value="HTH_ARAC"/>
    <property type="match status" value="1"/>
</dbReference>
<dbReference type="Pfam" id="PF12833">
    <property type="entry name" value="HTH_18"/>
    <property type="match status" value="1"/>
</dbReference>
<evidence type="ECO:0000256" key="1">
    <source>
        <dbReference type="ARBA" id="ARBA00023015"/>
    </source>
</evidence>
<dbReference type="InterPro" id="IPR009057">
    <property type="entry name" value="Homeodomain-like_sf"/>
</dbReference>
<keyword evidence="1" id="KW-0805">Transcription regulation</keyword>
<comment type="caution">
    <text evidence="5">The sequence shown here is derived from an EMBL/GenBank/DDBJ whole genome shotgun (WGS) entry which is preliminary data.</text>
</comment>
<evidence type="ECO:0000256" key="2">
    <source>
        <dbReference type="ARBA" id="ARBA00023125"/>
    </source>
</evidence>
<sequence length="303" mass="35086">MKDIININKISEVHKVLDLESPTHPLISVFSTKDNPNYVVSKGKYRINLYMISLKTTSNCEMVYGRNSYDFQEGSMLYTSPGQVISFEADQENTVLTDEGWTIVFHPDLIRNATLANTISEYSFFDYEVNEALHVSEKEKQILLDIVNNIKREIIDNIDKHSQEIININLESLLKYSNRYYDRQFYTRTNLNKGYLVRFEKFLKDYFASELLINQGLPTVQQCGEALNMSGYYLSDLLKVETGKSTKEHITLYMIEQAKTKLLGSNSSVSEIAFDFGFEYPQHFSKLFKSKTGYSPTEYRTLN</sequence>
<evidence type="ECO:0000313" key="6">
    <source>
        <dbReference type="Proteomes" id="UP000029644"/>
    </source>
</evidence>
<dbReference type="AlphaFoldDB" id="A0A090VK43"/>
<dbReference type="OrthoDB" id="2600165at2"/>
<accession>A0A090VK43</accession>
<gene>
    <name evidence="5" type="ORF">JCM19300_2822</name>
</gene>
<proteinExistence type="predicted"/>
<dbReference type="GO" id="GO:0003700">
    <property type="term" value="F:DNA-binding transcription factor activity"/>
    <property type="evidence" value="ECO:0007669"/>
    <property type="project" value="InterPro"/>
</dbReference>
<evidence type="ECO:0000259" key="4">
    <source>
        <dbReference type="PROSITE" id="PS01124"/>
    </source>
</evidence>
<feature type="domain" description="HTH araC/xylS-type" evidence="4">
    <location>
        <begin position="197"/>
        <end position="302"/>
    </location>
</feature>
<dbReference type="SUPFAM" id="SSF46689">
    <property type="entry name" value="Homeodomain-like"/>
    <property type="match status" value="1"/>
</dbReference>
<protein>
    <submittedName>
        <fullName evidence="5">Transcriptional regulator</fullName>
    </submittedName>
</protein>
<dbReference type="Gene3D" id="1.10.10.60">
    <property type="entry name" value="Homeodomain-like"/>
    <property type="match status" value="1"/>
</dbReference>
<organism evidence="5 6">
    <name type="scientific">Algibacter lectus</name>
    <dbReference type="NCBI Taxonomy" id="221126"/>
    <lineage>
        <taxon>Bacteria</taxon>
        <taxon>Pseudomonadati</taxon>
        <taxon>Bacteroidota</taxon>
        <taxon>Flavobacteriia</taxon>
        <taxon>Flavobacteriales</taxon>
        <taxon>Flavobacteriaceae</taxon>
        <taxon>Algibacter</taxon>
    </lineage>
</organism>
<dbReference type="GO" id="GO:0043565">
    <property type="term" value="F:sequence-specific DNA binding"/>
    <property type="evidence" value="ECO:0007669"/>
    <property type="project" value="InterPro"/>
</dbReference>
<keyword evidence="3" id="KW-0804">Transcription</keyword>
<dbReference type="RefSeq" id="WP_042506988.1">
    <property type="nucleotide sequence ID" value="NZ_BBNQ01000034.1"/>
</dbReference>
<dbReference type="PROSITE" id="PS01124">
    <property type="entry name" value="HTH_ARAC_FAMILY_2"/>
    <property type="match status" value="1"/>
</dbReference>
<dbReference type="Proteomes" id="UP000029644">
    <property type="component" value="Unassembled WGS sequence"/>
</dbReference>
<evidence type="ECO:0000256" key="3">
    <source>
        <dbReference type="ARBA" id="ARBA00023163"/>
    </source>
</evidence>
<name>A0A090VK43_9FLAO</name>
<reference evidence="5 6" key="1">
    <citation type="journal article" date="2014" name="Genome Announc.">
        <title>Draft Genome Sequences of Marine Flavobacterium Algibacter lectus Strains SS8 and NR4.</title>
        <authorList>
            <person name="Takatani N."/>
            <person name="Nakanishi M."/>
            <person name="Meirelles P."/>
            <person name="Mino S."/>
            <person name="Suda W."/>
            <person name="Oshima K."/>
            <person name="Hattori M."/>
            <person name="Ohkuma M."/>
            <person name="Hosokawa M."/>
            <person name="Miyashita K."/>
            <person name="Thompson F.L."/>
            <person name="Niwa A."/>
            <person name="Sawabe T."/>
            <person name="Sawabe T."/>
        </authorList>
    </citation>
    <scope>NUCLEOTIDE SEQUENCE [LARGE SCALE GENOMIC DNA]</scope>
    <source>
        <strain evidence="5 6">JCM 19300</strain>
    </source>
</reference>
<dbReference type="PANTHER" id="PTHR43280">
    <property type="entry name" value="ARAC-FAMILY TRANSCRIPTIONAL REGULATOR"/>
    <property type="match status" value="1"/>
</dbReference>
<dbReference type="EMBL" id="BBNQ01000034">
    <property type="protein sequence ID" value="GAL65091.1"/>
    <property type="molecule type" value="Genomic_DNA"/>
</dbReference>